<dbReference type="EMBL" id="CAJVCH010543109">
    <property type="protein sequence ID" value="CAG7827349.1"/>
    <property type="molecule type" value="Genomic_DNA"/>
</dbReference>
<accession>A0A8J2L1T7</accession>
<evidence type="ECO:0000313" key="2">
    <source>
        <dbReference type="Proteomes" id="UP000708208"/>
    </source>
</evidence>
<comment type="caution">
    <text evidence="1">The sequence shown here is derived from an EMBL/GenBank/DDBJ whole genome shotgun (WGS) entry which is preliminary data.</text>
</comment>
<protein>
    <submittedName>
        <fullName evidence="1">Uncharacterized protein</fullName>
    </submittedName>
</protein>
<evidence type="ECO:0000313" key="1">
    <source>
        <dbReference type="EMBL" id="CAG7827349.1"/>
    </source>
</evidence>
<gene>
    <name evidence="1" type="ORF">AFUS01_LOCUS37340</name>
</gene>
<dbReference type="Proteomes" id="UP000708208">
    <property type="component" value="Unassembled WGS sequence"/>
</dbReference>
<dbReference type="AlphaFoldDB" id="A0A8J2L1T7"/>
<keyword evidence="2" id="KW-1185">Reference proteome</keyword>
<name>A0A8J2L1T7_9HEXA</name>
<sequence>MNVALTRPSSHLTNGQVFLLPKSINKNSKDVLISIIHHAGLDSGGVMSFRIGSTDLLLAVAFQLFNNGNRFGAAFVPVGVPTDRNLLAYLTSNNQWKTSPDQKFGQVTVTFCL</sequence>
<proteinExistence type="predicted"/>
<organism evidence="1 2">
    <name type="scientific">Allacma fusca</name>
    <dbReference type="NCBI Taxonomy" id="39272"/>
    <lineage>
        <taxon>Eukaryota</taxon>
        <taxon>Metazoa</taxon>
        <taxon>Ecdysozoa</taxon>
        <taxon>Arthropoda</taxon>
        <taxon>Hexapoda</taxon>
        <taxon>Collembola</taxon>
        <taxon>Symphypleona</taxon>
        <taxon>Sminthuridae</taxon>
        <taxon>Allacma</taxon>
    </lineage>
</organism>
<reference evidence="1" key="1">
    <citation type="submission" date="2021-06" db="EMBL/GenBank/DDBJ databases">
        <authorList>
            <person name="Hodson N. C."/>
            <person name="Mongue J. A."/>
            <person name="Jaron S. K."/>
        </authorList>
    </citation>
    <scope>NUCLEOTIDE SEQUENCE</scope>
</reference>